<dbReference type="KEGG" id="pstu:UIB01_22860"/>
<dbReference type="AlphaFoldDB" id="A0A023WZT1"/>
<sequence length="115" mass="12697">MQAKDIKPKAPHTKLRMLDLIERGIIIAISRLTVDQVETDHGWVVQTMAIGATHDTPSAFPVVVIDQHADDCEAMKYAVSIFDALKARGLLSSDQAARYRRALITLVPQTSRTEG</sequence>
<reference evidence="1 2" key="1">
    <citation type="submission" date="2014-03" db="EMBL/GenBank/DDBJ databases">
        <title>Complete genome sequence of Pseudomonas stutzeri 19SMN4.</title>
        <authorList>
            <person name="Brunet-Galmes I."/>
            <person name="Nogales B."/>
            <person name="Busquets A."/>
            <person name="Pena A."/>
            <person name="Gomila M."/>
            <person name="Garcia-Valdes E."/>
            <person name="Lalucat J."/>
            <person name="Bennasar A."/>
            <person name="Bosch R."/>
        </authorList>
    </citation>
    <scope>NUCLEOTIDE SEQUENCE [LARGE SCALE GENOMIC DNA]</scope>
    <source>
        <strain evidence="1 2">19SMN4</strain>
        <plasmid evidence="2">Plasmid pLIB119</plasmid>
    </source>
</reference>
<dbReference type="PATRIC" id="fig|316.97.peg.4580"/>
<gene>
    <name evidence="1" type="ORF">UIB01_22860</name>
</gene>
<protein>
    <submittedName>
        <fullName evidence="1">Uncharacterized protein</fullName>
    </submittedName>
</protein>
<dbReference type="Proteomes" id="UP000025238">
    <property type="component" value="Plasmid pLIB119"/>
</dbReference>
<keyword evidence="1" id="KW-0614">Plasmid</keyword>
<dbReference type="EMBL" id="CP007510">
    <property type="protein sequence ID" value="AHY45275.1"/>
    <property type="molecule type" value="Genomic_DNA"/>
</dbReference>
<proteinExistence type="predicted"/>
<name>A0A023WZT1_STUST</name>
<accession>A0A023WZT1</accession>
<evidence type="ECO:0000313" key="1">
    <source>
        <dbReference type="EMBL" id="AHY45275.1"/>
    </source>
</evidence>
<evidence type="ECO:0000313" key="2">
    <source>
        <dbReference type="Proteomes" id="UP000025238"/>
    </source>
</evidence>
<geneLocation type="plasmid" evidence="1 2">
    <name>pLIB119</name>
</geneLocation>
<organism evidence="1 2">
    <name type="scientific">Stutzerimonas stutzeri</name>
    <name type="common">Pseudomonas stutzeri</name>
    <dbReference type="NCBI Taxonomy" id="316"/>
    <lineage>
        <taxon>Bacteria</taxon>
        <taxon>Pseudomonadati</taxon>
        <taxon>Pseudomonadota</taxon>
        <taxon>Gammaproteobacteria</taxon>
        <taxon>Pseudomonadales</taxon>
        <taxon>Pseudomonadaceae</taxon>
        <taxon>Stutzerimonas</taxon>
    </lineage>
</organism>